<evidence type="ECO:0000313" key="4">
    <source>
        <dbReference type="EMBL" id="ADH64868.1"/>
    </source>
</evidence>
<keyword evidence="5" id="KW-1185">Reference proteome</keyword>
<proteinExistence type="inferred from homology"/>
<dbReference type="OrthoDB" id="9808367at2"/>
<dbReference type="RefSeq" id="WP_013159399.1">
    <property type="nucleotide sequence ID" value="NC_014212.1"/>
</dbReference>
<feature type="domain" description="Histone deacetylase" evidence="3">
    <location>
        <begin position="38"/>
        <end position="276"/>
    </location>
</feature>
<sequence>MPFTAYSTAHHVLELPDHHPFPRYKYGGVAEVLRGEVQVRPAPALPWEALALAHEPNYLARLRSQGLSRQESLRVGLPWSESLLTRALHAAGGTLMASRDALERGLGMNLAGGTHHAYPDRAEGYSLFNDVAVALANLRAEGFGGKALVVDLDAHQGNGTAVFFQNDSYVFTLSLHGERNYPLRKEKSDLDVGLPDGTADQAYLEALEQALSTGFACKPDLVFFNAGVDVLAGDRFGRLSLSLEGLAERDRMVFSRVRQAGIPLVIVMGGGYNRDPKVTVMAHAQTYRLALQAWSKSRV</sequence>
<name>D7BDP8_ALLS1</name>
<evidence type="ECO:0000256" key="1">
    <source>
        <dbReference type="ARBA" id="ARBA00005947"/>
    </source>
</evidence>
<dbReference type="EMBL" id="CP002042">
    <property type="protein sequence ID" value="ADH64868.1"/>
    <property type="molecule type" value="Genomic_DNA"/>
</dbReference>
<dbReference type="KEGG" id="msv:Mesil_3030"/>
<dbReference type="Gene3D" id="3.40.800.20">
    <property type="entry name" value="Histone deacetylase domain"/>
    <property type="match status" value="1"/>
</dbReference>
<comment type="similarity">
    <text evidence="1">Belongs to the histone deacetylase family.</text>
</comment>
<dbReference type="PANTHER" id="PTHR10625:SF19">
    <property type="entry name" value="HISTONE DEACETYLASE 12"/>
    <property type="match status" value="1"/>
</dbReference>
<evidence type="ECO:0000313" key="5">
    <source>
        <dbReference type="Proteomes" id="UP000001916"/>
    </source>
</evidence>
<dbReference type="GO" id="GO:0016787">
    <property type="term" value="F:hydrolase activity"/>
    <property type="evidence" value="ECO:0007669"/>
    <property type="project" value="UniProtKB-KW"/>
</dbReference>
<dbReference type="GO" id="GO:0040029">
    <property type="term" value="P:epigenetic regulation of gene expression"/>
    <property type="evidence" value="ECO:0007669"/>
    <property type="project" value="TreeGrafter"/>
</dbReference>
<gene>
    <name evidence="4" type="ordered locus">Mesil_3030</name>
</gene>
<dbReference type="SUPFAM" id="SSF52768">
    <property type="entry name" value="Arginase/deacetylase"/>
    <property type="match status" value="1"/>
</dbReference>
<dbReference type="InterPro" id="IPR023696">
    <property type="entry name" value="Ureohydrolase_dom_sf"/>
</dbReference>
<dbReference type="PRINTS" id="PR01270">
    <property type="entry name" value="HDASUPER"/>
</dbReference>
<organism evidence="4 5">
    <name type="scientific">Allomeiothermus silvanus (strain ATCC 700542 / DSM 9946 / NBRC 106475 / NCIMB 13440 / VI-R2)</name>
    <name type="common">Thermus silvanus</name>
    <dbReference type="NCBI Taxonomy" id="526227"/>
    <lineage>
        <taxon>Bacteria</taxon>
        <taxon>Thermotogati</taxon>
        <taxon>Deinococcota</taxon>
        <taxon>Deinococci</taxon>
        <taxon>Thermales</taxon>
        <taxon>Thermaceae</taxon>
        <taxon>Allomeiothermus</taxon>
    </lineage>
</organism>
<dbReference type="Proteomes" id="UP000001916">
    <property type="component" value="Chromosome"/>
</dbReference>
<dbReference type="Pfam" id="PF00850">
    <property type="entry name" value="Hist_deacetyl"/>
    <property type="match status" value="1"/>
</dbReference>
<accession>D7BDP8</accession>
<reference evidence="4 5" key="1">
    <citation type="journal article" date="2010" name="Stand. Genomic Sci.">
        <title>Complete genome sequence of Meiothermus silvanus type strain (VI-R2).</title>
        <authorList>
            <person name="Sikorski J."/>
            <person name="Tindall B.J."/>
            <person name="Lowry S."/>
            <person name="Lucas S."/>
            <person name="Nolan M."/>
            <person name="Copeland A."/>
            <person name="Glavina Del Rio T."/>
            <person name="Tice H."/>
            <person name="Cheng J.F."/>
            <person name="Han C."/>
            <person name="Pitluck S."/>
            <person name="Liolios K."/>
            <person name="Ivanova N."/>
            <person name="Mavromatis K."/>
            <person name="Mikhailova N."/>
            <person name="Pati A."/>
            <person name="Goodwin L."/>
            <person name="Chen A."/>
            <person name="Palaniappan K."/>
            <person name="Land M."/>
            <person name="Hauser L."/>
            <person name="Chang Y.J."/>
            <person name="Jeffries C.D."/>
            <person name="Rohde M."/>
            <person name="Goker M."/>
            <person name="Woyke T."/>
            <person name="Bristow J."/>
            <person name="Eisen J.A."/>
            <person name="Markowitz V."/>
            <person name="Hugenholtz P."/>
            <person name="Kyrpides N.C."/>
            <person name="Klenk H.P."/>
            <person name="Lapidus A."/>
        </authorList>
    </citation>
    <scope>NUCLEOTIDE SEQUENCE [LARGE SCALE GENOMIC DNA]</scope>
    <source>
        <strain evidence="5">ATCC 700542 / DSM 9946 / VI-R2</strain>
    </source>
</reference>
<evidence type="ECO:0000259" key="3">
    <source>
        <dbReference type="Pfam" id="PF00850"/>
    </source>
</evidence>
<dbReference type="HOGENOM" id="CLU_007727_1_0_0"/>
<dbReference type="PANTHER" id="PTHR10625">
    <property type="entry name" value="HISTONE DEACETYLASE HDAC1-RELATED"/>
    <property type="match status" value="1"/>
</dbReference>
<dbReference type="InterPro" id="IPR037138">
    <property type="entry name" value="His_deacetylse_dom_sf"/>
</dbReference>
<protein>
    <submittedName>
        <fullName evidence="4">Histone deacetylase</fullName>
    </submittedName>
</protein>
<dbReference type="AlphaFoldDB" id="D7BDP8"/>
<dbReference type="eggNOG" id="COG0123">
    <property type="taxonomic scope" value="Bacteria"/>
</dbReference>
<dbReference type="CDD" id="cd09993">
    <property type="entry name" value="HDAC_classIV"/>
    <property type="match status" value="1"/>
</dbReference>
<keyword evidence="2" id="KW-0378">Hydrolase</keyword>
<dbReference type="InterPro" id="IPR023801">
    <property type="entry name" value="His_deacetylse_dom"/>
</dbReference>
<dbReference type="InterPro" id="IPR044150">
    <property type="entry name" value="HDAC_classIV"/>
</dbReference>
<evidence type="ECO:0000256" key="2">
    <source>
        <dbReference type="ARBA" id="ARBA00022801"/>
    </source>
</evidence>
<dbReference type="STRING" id="526227.Mesil_3030"/>
<dbReference type="GO" id="GO:0004407">
    <property type="term" value="F:histone deacetylase activity"/>
    <property type="evidence" value="ECO:0007669"/>
    <property type="project" value="InterPro"/>
</dbReference>
<dbReference type="InterPro" id="IPR000286">
    <property type="entry name" value="HDACs"/>
</dbReference>